<dbReference type="EMBL" id="CM026421">
    <property type="protein sequence ID" value="KAG0589460.1"/>
    <property type="molecule type" value="Genomic_DNA"/>
</dbReference>
<evidence type="ECO:0000256" key="2">
    <source>
        <dbReference type="SAM" id="Phobius"/>
    </source>
</evidence>
<feature type="transmembrane region" description="Helical" evidence="2">
    <location>
        <begin position="33"/>
        <end position="51"/>
    </location>
</feature>
<dbReference type="GO" id="GO:0005524">
    <property type="term" value="F:ATP binding"/>
    <property type="evidence" value="ECO:0007669"/>
    <property type="project" value="InterPro"/>
</dbReference>
<name>A0A8T0J0I2_CERPU</name>
<sequence>MEAQRVCVSVTGFQFLWDLCTYDPFAQGPVVSLVFYCVVWTIIFCVYHRFWQFVQGRHRLEREQELLRDHENRSKIEQENIEQMLSLSTPGDNAGGGTTRNSPVEAVPVLISVDNKSGVDISGARLSLLHTASLLRVPGEEVTLLQAQAGPVVQTKLTQFTWPCERVTSKIQAIEKKLGVRFLLQLGRRQLIYRPSIKSTKWKRMELPVNETNQVPAILHSSYSGGTLTVEGVHLTEASIQAATKDKCVNLKTKCNTGSGKLEVFTFESRLPSKDLAEVFVIASKNIISNGDNLRVSSLAVRIQNDNLRTVLLSILPFTILLFIATKQILGTLMRVVEDSKTTSVLALLLLFIIVVSTLALPRRVETTIIETVKRLAVRTYDTLYLAAQCFIPDKDSERKLSNMVDEVSRSSMAQSILKYEEPSRFQSAKSSRTVPTPTDVDGEDFEDDYAESEDESEDSGVESEDLESEPAPNVQDITEPQGSVNNPMWKWPVYDTIYNKNGPDRLERRTEKDMLSPTDPFTVIYRNLKNLPWASQVSVQIYSSLLLEIIKVLLPEKVDQSAICKKKVSLDGPELFRIHETLRNIGQTSESKQEVSEDEQEAKLSEDEQEAKLSEDEEEVSEVPIMQEQEVLKIFNDGSTSSGERRLHLKHLLRFMSQEFEQVTSMSAAMKSDSKHRVSWEMLWVFFPPKERVTYLDDETGEYLCGDVLETKYMKKPGDGSLVFVIEVTKWDYNCKFWECYSRDLTVPKYEGEREILNLDIYPVQYTSEPKEIIDGFLKNGKRFCKFSMLERSCFMNYKGSMIRYNVVNHRLVMSKENADGRIMIDLGSFAKMNPDYRTLGSAKPPFEVIRDNVVKTIDITRRKNRMFAPAIVYGFSFHLKKWGSFSVCGISEINFNTSAFDDLVMDADTKEVIENLVRKQLEDGKIIQDSQERGKVDSIASKGEGSIILCYGPPGTGKTLTAESLSEKLQCPLWCLSVSELGITPQILEKTLVKVMNVAASWGALLLLDEADNFIERRTSSDLTRNAMTGVFLRQLEYYRGVLFLTTNRDSSFDAAMCSRISMFLHYERHNEEQRKTIWATVTDRVGFNCTSDEVAELAKPEFNGREIRNIVKTAHTLSRSNDDEEQPGIDHVRKALKVYEASTKIWGRDHQKPAQEST</sequence>
<evidence type="ECO:0000313" key="4">
    <source>
        <dbReference type="EMBL" id="KAG0589460.1"/>
    </source>
</evidence>
<gene>
    <name evidence="4" type="ORF">KC19_1G021900</name>
</gene>
<dbReference type="PANTHER" id="PTHR46411:SF3">
    <property type="entry name" value="AAA+ ATPASE DOMAIN-CONTAINING PROTEIN"/>
    <property type="match status" value="1"/>
</dbReference>
<organism evidence="4 5">
    <name type="scientific">Ceratodon purpureus</name>
    <name type="common">Fire moss</name>
    <name type="synonym">Dicranum purpureum</name>
    <dbReference type="NCBI Taxonomy" id="3225"/>
    <lineage>
        <taxon>Eukaryota</taxon>
        <taxon>Viridiplantae</taxon>
        <taxon>Streptophyta</taxon>
        <taxon>Embryophyta</taxon>
        <taxon>Bryophyta</taxon>
        <taxon>Bryophytina</taxon>
        <taxon>Bryopsida</taxon>
        <taxon>Dicranidae</taxon>
        <taxon>Pseudoditrichales</taxon>
        <taxon>Ditrichaceae</taxon>
        <taxon>Ceratodon</taxon>
    </lineage>
</organism>
<evidence type="ECO:0000256" key="1">
    <source>
        <dbReference type="SAM" id="MobiDB-lite"/>
    </source>
</evidence>
<dbReference type="Pfam" id="PF22942">
    <property type="entry name" value="DUF7025"/>
    <property type="match status" value="1"/>
</dbReference>
<feature type="compositionally biased region" description="Polar residues" evidence="1">
    <location>
        <begin position="476"/>
        <end position="486"/>
    </location>
</feature>
<dbReference type="SUPFAM" id="SSF52540">
    <property type="entry name" value="P-loop containing nucleoside triphosphate hydrolases"/>
    <property type="match status" value="1"/>
</dbReference>
<dbReference type="AlphaFoldDB" id="A0A8T0J0I2"/>
<evidence type="ECO:0000313" key="5">
    <source>
        <dbReference type="Proteomes" id="UP000822688"/>
    </source>
</evidence>
<dbReference type="InterPro" id="IPR054289">
    <property type="entry name" value="DUF7025"/>
</dbReference>
<dbReference type="Gene3D" id="3.40.50.300">
    <property type="entry name" value="P-loop containing nucleotide triphosphate hydrolases"/>
    <property type="match status" value="1"/>
</dbReference>
<feature type="region of interest" description="Disordered" evidence="1">
    <location>
        <begin position="588"/>
        <end position="621"/>
    </location>
</feature>
<feature type="region of interest" description="Disordered" evidence="1">
    <location>
        <begin position="421"/>
        <end position="486"/>
    </location>
</feature>
<proteinExistence type="predicted"/>
<dbReference type="InterPro" id="IPR003593">
    <property type="entry name" value="AAA+_ATPase"/>
</dbReference>
<dbReference type="InterPro" id="IPR003959">
    <property type="entry name" value="ATPase_AAA_core"/>
</dbReference>
<feature type="compositionally biased region" description="Basic and acidic residues" evidence="1">
    <location>
        <begin position="592"/>
        <end position="615"/>
    </location>
</feature>
<dbReference type="Pfam" id="PF00004">
    <property type="entry name" value="AAA"/>
    <property type="match status" value="1"/>
</dbReference>
<accession>A0A8T0J0I2</accession>
<dbReference type="SMART" id="SM00382">
    <property type="entry name" value="AAA"/>
    <property type="match status" value="1"/>
</dbReference>
<keyword evidence="2" id="KW-0812">Transmembrane</keyword>
<feature type="transmembrane region" description="Helical" evidence="2">
    <location>
        <begin position="342"/>
        <end position="361"/>
    </location>
</feature>
<feature type="compositionally biased region" description="Acidic residues" evidence="1">
    <location>
        <begin position="441"/>
        <end position="469"/>
    </location>
</feature>
<keyword evidence="2" id="KW-1133">Transmembrane helix</keyword>
<feature type="compositionally biased region" description="Polar residues" evidence="1">
    <location>
        <begin position="425"/>
        <end position="437"/>
    </location>
</feature>
<dbReference type="InterPro" id="IPR027417">
    <property type="entry name" value="P-loop_NTPase"/>
</dbReference>
<reference evidence="4" key="1">
    <citation type="submission" date="2020-06" db="EMBL/GenBank/DDBJ databases">
        <title>WGS assembly of Ceratodon purpureus strain R40.</title>
        <authorList>
            <person name="Carey S.B."/>
            <person name="Jenkins J."/>
            <person name="Shu S."/>
            <person name="Lovell J.T."/>
            <person name="Sreedasyam A."/>
            <person name="Maumus F."/>
            <person name="Tiley G.P."/>
            <person name="Fernandez-Pozo N."/>
            <person name="Barry K."/>
            <person name="Chen C."/>
            <person name="Wang M."/>
            <person name="Lipzen A."/>
            <person name="Daum C."/>
            <person name="Saski C.A."/>
            <person name="Payton A.C."/>
            <person name="Mcbreen J.C."/>
            <person name="Conrad R.E."/>
            <person name="Kollar L.M."/>
            <person name="Olsson S."/>
            <person name="Huttunen S."/>
            <person name="Landis J.B."/>
            <person name="Wickett N.J."/>
            <person name="Johnson M.G."/>
            <person name="Rensing S.A."/>
            <person name="Grimwood J."/>
            <person name="Schmutz J."/>
            <person name="Mcdaniel S.F."/>
        </authorList>
    </citation>
    <scope>NUCLEOTIDE SEQUENCE</scope>
    <source>
        <strain evidence="4">R40</strain>
    </source>
</reference>
<feature type="domain" description="AAA+ ATPase" evidence="3">
    <location>
        <begin position="946"/>
        <end position="1071"/>
    </location>
</feature>
<protein>
    <recommendedName>
        <fullName evidence="3">AAA+ ATPase domain-containing protein</fullName>
    </recommendedName>
</protein>
<dbReference type="GO" id="GO:0016887">
    <property type="term" value="F:ATP hydrolysis activity"/>
    <property type="evidence" value="ECO:0007669"/>
    <property type="project" value="InterPro"/>
</dbReference>
<dbReference type="PANTHER" id="PTHR46411">
    <property type="entry name" value="FAMILY ATPASE, PUTATIVE-RELATED"/>
    <property type="match status" value="1"/>
</dbReference>
<comment type="caution">
    <text evidence="4">The sequence shown here is derived from an EMBL/GenBank/DDBJ whole genome shotgun (WGS) entry which is preliminary data.</text>
</comment>
<keyword evidence="5" id="KW-1185">Reference proteome</keyword>
<dbReference type="Proteomes" id="UP000822688">
    <property type="component" value="Chromosome 1"/>
</dbReference>
<evidence type="ECO:0000259" key="3">
    <source>
        <dbReference type="SMART" id="SM00382"/>
    </source>
</evidence>
<keyword evidence="2" id="KW-0472">Membrane</keyword>